<reference evidence="4" key="2">
    <citation type="journal article" date="2024" name="Plant">
        <title>Genomic evolution and insights into agronomic trait innovations of Sesamum species.</title>
        <authorList>
            <person name="Miao H."/>
            <person name="Wang L."/>
            <person name="Qu L."/>
            <person name="Liu H."/>
            <person name="Sun Y."/>
            <person name="Le M."/>
            <person name="Wang Q."/>
            <person name="Wei S."/>
            <person name="Zheng Y."/>
            <person name="Lin W."/>
            <person name="Duan Y."/>
            <person name="Cao H."/>
            <person name="Xiong S."/>
            <person name="Wang X."/>
            <person name="Wei L."/>
            <person name="Li C."/>
            <person name="Ma Q."/>
            <person name="Ju M."/>
            <person name="Zhao R."/>
            <person name="Li G."/>
            <person name="Mu C."/>
            <person name="Tian Q."/>
            <person name="Mei H."/>
            <person name="Zhang T."/>
            <person name="Gao T."/>
            <person name="Zhang H."/>
        </authorList>
    </citation>
    <scope>NUCLEOTIDE SEQUENCE</scope>
    <source>
        <strain evidence="4">G02</strain>
    </source>
</reference>
<dbReference type="InterPro" id="IPR035513">
    <property type="entry name" value="Invertase/methylesterase_inhib"/>
</dbReference>
<evidence type="ECO:0000256" key="2">
    <source>
        <dbReference type="SAM" id="SignalP"/>
    </source>
</evidence>
<dbReference type="AlphaFoldDB" id="A0AAW2RDK0"/>
<dbReference type="Gene3D" id="1.20.140.40">
    <property type="entry name" value="Invertase/pectin methylesterase inhibitor family protein"/>
    <property type="match status" value="1"/>
</dbReference>
<feature type="domain" description="Pectinesterase inhibitor" evidence="3">
    <location>
        <begin position="102"/>
        <end position="183"/>
    </location>
</feature>
<sequence>MAAFLPLTLLSLLLFSLPSASPTTPRRHTPPTHLGDRLPASFTRPARRHVTPRMQILVVQSITCQLHRFAGHPIRLTGDLAESAQGSGHGSGYPELLRGIKNLSTAARNCLEVVRYSEYRINQVGGALSRGRMKDARAWMSAALAYQYDCWSEFKYVNATSQVAVQTMAFFNNSLIAGSSSALGMLVNYDVYGEKTESWGPPRTERDGFWEPGFETHTPDGSAVYRRG</sequence>
<organism evidence="4">
    <name type="scientific">Sesamum radiatum</name>
    <name type="common">Black benniseed</name>
    <dbReference type="NCBI Taxonomy" id="300843"/>
    <lineage>
        <taxon>Eukaryota</taxon>
        <taxon>Viridiplantae</taxon>
        <taxon>Streptophyta</taxon>
        <taxon>Embryophyta</taxon>
        <taxon>Tracheophyta</taxon>
        <taxon>Spermatophyta</taxon>
        <taxon>Magnoliopsida</taxon>
        <taxon>eudicotyledons</taxon>
        <taxon>Gunneridae</taxon>
        <taxon>Pentapetalae</taxon>
        <taxon>asterids</taxon>
        <taxon>lamiids</taxon>
        <taxon>Lamiales</taxon>
        <taxon>Pedaliaceae</taxon>
        <taxon>Sesamum</taxon>
    </lineage>
</organism>
<evidence type="ECO:0000313" key="4">
    <source>
        <dbReference type="EMBL" id="KAL0378277.1"/>
    </source>
</evidence>
<evidence type="ECO:0000259" key="3">
    <source>
        <dbReference type="Pfam" id="PF04043"/>
    </source>
</evidence>
<dbReference type="InterPro" id="IPR006501">
    <property type="entry name" value="Pectinesterase_inhib_dom"/>
</dbReference>
<feature type="chain" id="PRO_5043621206" evidence="2">
    <location>
        <begin position="23"/>
        <end position="228"/>
    </location>
</feature>
<feature type="region of interest" description="Disordered" evidence="1">
    <location>
        <begin position="20"/>
        <end position="42"/>
    </location>
</feature>
<dbReference type="Pfam" id="PF04043">
    <property type="entry name" value="PMEI"/>
    <property type="match status" value="1"/>
</dbReference>
<comment type="caution">
    <text evidence="4">The sequence shown here is derived from an EMBL/GenBank/DDBJ whole genome shotgun (WGS) entry which is preliminary data.</text>
</comment>
<dbReference type="GO" id="GO:0004857">
    <property type="term" value="F:enzyme inhibitor activity"/>
    <property type="evidence" value="ECO:0007669"/>
    <property type="project" value="InterPro"/>
</dbReference>
<proteinExistence type="predicted"/>
<dbReference type="EMBL" id="JACGWJ010000013">
    <property type="protein sequence ID" value="KAL0378277.1"/>
    <property type="molecule type" value="Genomic_DNA"/>
</dbReference>
<protein>
    <submittedName>
        <fullName evidence="4">Pectinesterase/pectinesterase inhibitor 51</fullName>
    </submittedName>
</protein>
<gene>
    <name evidence="4" type="ORF">Sradi_3133200</name>
</gene>
<feature type="signal peptide" evidence="2">
    <location>
        <begin position="1"/>
        <end position="22"/>
    </location>
</feature>
<dbReference type="SUPFAM" id="SSF101148">
    <property type="entry name" value="Plant invertase/pectin methylesterase inhibitor"/>
    <property type="match status" value="1"/>
</dbReference>
<evidence type="ECO:0000256" key="1">
    <source>
        <dbReference type="SAM" id="MobiDB-lite"/>
    </source>
</evidence>
<name>A0AAW2RDK0_SESRA</name>
<reference evidence="4" key="1">
    <citation type="submission" date="2020-06" db="EMBL/GenBank/DDBJ databases">
        <authorList>
            <person name="Li T."/>
            <person name="Hu X."/>
            <person name="Zhang T."/>
            <person name="Song X."/>
            <person name="Zhang H."/>
            <person name="Dai N."/>
            <person name="Sheng W."/>
            <person name="Hou X."/>
            <person name="Wei L."/>
        </authorList>
    </citation>
    <scope>NUCLEOTIDE SEQUENCE</scope>
    <source>
        <strain evidence="4">G02</strain>
        <tissue evidence="4">Leaf</tissue>
    </source>
</reference>
<accession>A0AAW2RDK0</accession>
<keyword evidence="2" id="KW-0732">Signal</keyword>